<name>A0AA36I3M3_9DINO</name>
<keyword evidence="1" id="KW-0479">Metal-binding</keyword>
<dbReference type="AlphaFoldDB" id="A0AA36I3M3"/>
<gene>
    <name evidence="3" type="ORF">EVOR1521_LOCUS7802</name>
</gene>
<dbReference type="Proteomes" id="UP001178507">
    <property type="component" value="Unassembled WGS sequence"/>
</dbReference>
<dbReference type="GO" id="GO:0008270">
    <property type="term" value="F:zinc ion binding"/>
    <property type="evidence" value="ECO:0007669"/>
    <property type="project" value="UniProtKB-KW"/>
</dbReference>
<evidence type="ECO:0000313" key="4">
    <source>
        <dbReference type="Proteomes" id="UP001178507"/>
    </source>
</evidence>
<keyword evidence="1" id="KW-0863">Zinc-finger</keyword>
<evidence type="ECO:0000313" key="3">
    <source>
        <dbReference type="EMBL" id="CAJ1379613.1"/>
    </source>
</evidence>
<dbReference type="SUPFAM" id="SSF57756">
    <property type="entry name" value="Retrovirus zinc finger-like domains"/>
    <property type="match status" value="1"/>
</dbReference>
<evidence type="ECO:0000256" key="1">
    <source>
        <dbReference type="PROSITE-ProRule" id="PRU00047"/>
    </source>
</evidence>
<reference evidence="3" key="1">
    <citation type="submission" date="2023-08" db="EMBL/GenBank/DDBJ databases">
        <authorList>
            <person name="Chen Y."/>
            <person name="Shah S."/>
            <person name="Dougan E. K."/>
            <person name="Thang M."/>
            <person name="Chan C."/>
        </authorList>
    </citation>
    <scope>NUCLEOTIDE SEQUENCE</scope>
</reference>
<dbReference type="SMART" id="SM00343">
    <property type="entry name" value="ZnF_C2HC"/>
    <property type="match status" value="2"/>
</dbReference>
<protein>
    <recommendedName>
        <fullName evidence="2">CCHC-type domain-containing protein</fullName>
    </recommendedName>
</protein>
<evidence type="ECO:0000259" key="2">
    <source>
        <dbReference type="PROSITE" id="PS50158"/>
    </source>
</evidence>
<dbReference type="PROSITE" id="PS50158">
    <property type="entry name" value="ZF_CCHC"/>
    <property type="match status" value="1"/>
</dbReference>
<dbReference type="EMBL" id="CAUJNA010000646">
    <property type="protein sequence ID" value="CAJ1379613.1"/>
    <property type="molecule type" value="Genomic_DNA"/>
</dbReference>
<organism evidence="3 4">
    <name type="scientific">Effrenium voratum</name>
    <dbReference type="NCBI Taxonomy" id="2562239"/>
    <lineage>
        <taxon>Eukaryota</taxon>
        <taxon>Sar</taxon>
        <taxon>Alveolata</taxon>
        <taxon>Dinophyceae</taxon>
        <taxon>Suessiales</taxon>
        <taxon>Symbiodiniaceae</taxon>
        <taxon>Effrenium</taxon>
    </lineage>
</organism>
<dbReference type="InterPro" id="IPR001878">
    <property type="entry name" value="Znf_CCHC"/>
</dbReference>
<proteinExistence type="predicted"/>
<keyword evidence="4" id="KW-1185">Reference proteome</keyword>
<feature type="domain" description="CCHC-type" evidence="2">
    <location>
        <begin position="14"/>
        <end position="27"/>
    </location>
</feature>
<dbReference type="InterPro" id="IPR036875">
    <property type="entry name" value="Znf_CCHC_sf"/>
</dbReference>
<keyword evidence="1" id="KW-0862">Zinc</keyword>
<sequence length="393" mass="43691">MGRKRGGNAESKLCWHCGGRGHDQSQCTAILSGDARHCFLCRSLDHMSTECPLRSNEPKQKDPPWVKELRQVGQVENASSRLSVVITTSPVPSHPATMMLEAVIASFQRVKGLAQCPLIIVCDGFKVFKKTTWKAGKVTDEKAANYEEYKSNLKKLQDDGRLPAGSKLVILEGHNGQAMAVKAGLKEVDTPLVCIHQHDLEFTFDFGLDTVLDLLEDGSPVKYVGMPLLVNLHYEGIAFQHHGVRVKPELHEGLSLMPIIFWYDSTHITSVRHYESLVFGPDESYAPGNFVEETFGVRQRNDIMANGMSAHPKYGTYHYISHSVDGSRRPLIMHLNGVRFLTPEQRLALGFPPDPPVEFYPSRTMTSRRQRKALRIGSARVGSSGVALAFGRA</sequence>
<comment type="caution">
    <text evidence="3">The sequence shown here is derived from an EMBL/GenBank/DDBJ whole genome shotgun (WGS) entry which is preliminary data.</text>
</comment>
<dbReference type="GO" id="GO:0003676">
    <property type="term" value="F:nucleic acid binding"/>
    <property type="evidence" value="ECO:0007669"/>
    <property type="project" value="InterPro"/>
</dbReference>
<accession>A0AA36I3M3</accession>
<dbReference type="Gene3D" id="4.10.60.10">
    <property type="entry name" value="Zinc finger, CCHC-type"/>
    <property type="match status" value="1"/>
</dbReference>